<dbReference type="EMBL" id="KQ416951">
    <property type="protein sequence ID" value="KOF94473.1"/>
    <property type="molecule type" value="Genomic_DNA"/>
</dbReference>
<dbReference type="AlphaFoldDB" id="A0A0L8HZ04"/>
<gene>
    <name evidence="1" type="ORF">OCBIM_22001665mg</name>
</gene>
<proteinExistence type="predicted"/>
<protein>
    <submittedName>
        <fullName evidence="1">Uncharacterized protein</fullName>
    </submittedName>
</protein>
<sequence>MVDCGGLRCAQERRSFKKELLSWGKKIPVLIDKPNQRRNFWHSNLIFWK</sequence>
<name>A0A0L8HZ04_OCTBM</name>
<organism evidence="1">
    <name type="scientific">Octopus bimaculoides</name>
    <name type="common">California two-spotted octopus</name>
    <dbReference type="NCBI Taxonomy" id="37653"/>
    <lineage>
        <taxon>Eukaryota</taxon>
        <taxon>Metazoa</taxon>
        <taxon>Spiralia</taxon>
        <taxon>Lophotrochozoa</taxon>
        <taxon>Mollusca</taxon>
        <taxon>Cephalopoda</taxon>
        <taxon>Coleoidea</taxon>
        <taxon>Octopodiformes</taxon>
        <taxon>Octopoda</taxon>
        <taxon>Incirrata</taxon>
        <taxon>Octopodidae</taxon>
        <taxon>Octopus</taxon>
    </lineage>
</organism>
<reference evidence="1" key="1">
    <citation type="submission" date="2015-07" db="EMBL/GenBank/DDBJ databases">
        <title>MeaNS - Measles Nucleotide Surveillance Program.</title>
        <authorList>
            <person name="Tran T."/>
            <person name="Druce J."/>
        </authorList>
    </citation>
    <scope>NUCLEOTIDE SEQUENCE</scope>
    <source>
        <strain evidence="1">UCB-OBI-ISO-001</strain>
        <tissue evidence="1">Gonad</tissue>
    </source>
</reference>
<evidence type="ECO:0000313" key="1">
    <source>
        <dbReference type="EMBL" id="KOF94473.1"/>
    </source>
</evidence>
<accession>A0A0L8HZ04</accession>